<gene>
    <name evidence="1" type="ORF">HRI_002317900</name>
</gene>
<dbReference type="Proteomes" id="UP001165190">
    <property type="component" value="Unassembled WGS sequence"/>
</dbReference>
<evidence type="ECO:0000313" key="2">
    <source>
        <dbReference type="Proteomes" id="UP001165190"/>
    </source>
</evidence>
<accession>A0A9W7I0S3</accession>
<proteinExistence type="predicted"/>
<sequence length="82" mass="8890">MFSEMDPYLDLDYRHGDSKLVTQEQNNSGTDGVVPIQGKSVQAPSINGQCLDLDFTASKPFAYGYNPNFISHSVSSSSLDVG</sequence>
<dbReference type="OrthoDB" id="998117at2759"/>
<evidence type="ECO:0000313" key="1">
    <source>
        <dbReference type="EMBL" id="GMI86486.1"/>
    </source>
</evidence>
<name>A0A9W7I0S3_HIBTR</name>
<keyword evidence="2" id="KW-1185">Reference proteome</keyword>
<reference evidence="1" key="1">
    <citation type="submission" date="2023-05" db="EMBL/GenBank/DDBJ databases">
        <title>Genome and transcriptome analyses reveal genes involved in the formation of fine ridges on petal epidermal cells in Hibiscus trionum.</title>
        <authorList>
            <person name="Koshimizu S."/>
            <person name="Masuda S."/>
            <person name="Ishii T."/>
            <person name="Shirasu K."/>
            <person name="Hoshino A."/>
            <person name="Arita M."/>
        </authorList>
    </citation>
    <scope>NUCLEOTIDE SEQUENCE</scope>
    <source>
        <strain evidence="1">Hamamatsu line</strain>
    </source>
</reference>
<organism evidence="1 2">
    <name type="scientific">Hibiscus trionum</name>
    <name type="common">Flower of an hour</name>
    <dbReference type="NCBI Taxonomy" id="183268"/>
    <lineage>
        <taxon>Eukaryota</taxon>
        <taxon>Viridiplantae</taxon>
        <taxon>Streptophyta</taxon>
        <taxon>Embryophyta</taxon>
        <taxon>Tracheophyta</taxon>
        <taxon>Spermatophyta</taxon>
        <taxon>Magnoliopsida</taxon>
        <taxon>eudicotyledons</taxon>
        <taxon>Gunneridae</taxon>
        <taxon>Pentapetalae</taxon>
        <taxon>rosids</taxon>
        <taxon>malvids</taxon>
        <taxon>Malvales</taxon>
        <taxon>Malvaceae</taxon>
        <taxon>Malvoideae</taxon>
        <taxon>Hibiscus</taxon>
    </lineage>
</organism>
<comment type="caution">
    <text evidence="1">The sequence shown here is derived from an EMBL/GenBank/DDBJ whole genome shotgun (WGS) entry which is preliminary data.</text>
</comment>
<protein>
    <submittedName>
        <fullName evidence="1">B-box domain protein 5, CONSTANS-like 4</fullName>
    </submittedName>
</protein>
<dbReference type="EMBL" id="BSYR01000021">
    <property type="protein sequence ID" value="GMI86486.1"/>
    <property type="molecule type" value="Genomic_DNA"/>
</dbReference>
<dbReference type="AlphaFoldDB" id="A0A9W7I0S3"/>